<keyword evidence="1" id="KW-0472">Membrane</keyword>
<gene>
    <name evidence="2" type="ORF">GCM10009411_04010</name>
</gene>
<dbReference type="RefSeq" id="WP_160052383.1">
    <property type="nucleotide sequence ID" value="NZ_BMQX01000002.1"/>
</dbReference>
<feature type="transmembrane region" description="Helical" evidence="1">
    <location>
        <begin position="48"/>
        <end position="75"/>
    </location>
</feature>
<evidence type="ECO:0000256" key="1">
    <source>
        <dbReference type="SAM" id="Phobius"/>
    </source>
</evidence>
<dbReference type="EMBL" id="BMQX01000002">
    <property type="protein sequence ID" value="GGQ06319.1"/>
    <property type="molecule type" value="Genomic_DNA"/>
</dbReference>
<keyword evidence="1" id="KW-1133">Transmembrane helix</keyword>
<evidence type="ECO:0000313" key="3">
    <source>
        <dbReference type="Proteomes" id="UP000619118"/>
    </source>
</evidence>
<accession>A0ABQ2R170</accession>
<reference evidence="3" key="1">
    <citation type="journal article" date="2019" name="Int. J. Syst. Evol. Microbiol.">
        <title>The Global Catalogue of Microorganisms (GCM) 10K type strain sequencing project: providing services to taxonomists for standard genome sequencing and annotation.</title>
        <authorList>
            <consortium name="The Broad Institute Genomics Platform"/>
            <consortium name="The Broad Institute Genome Sequencing Center for Infectious Disease"/>
            <person name="Wu L."/>
            <person name="Ma J."/>
        </authorList>
    </citation>
    <scope>NUCLEOTIDE SEQUENCE [LARGE SCALE GENOMIC DNA]</scope>
    <source>
        <strain evidence="3">JCM 32306</strain>
    </source>
</reference>
<name>A0ABQ2R170_9GAMM</name>
<feature type="transmembrane region" description="Helical" evidence="1">
    <location>
        <begin position="21"/>
        <end position="42"/>
    </location>
</feature>
<evidence type="ECO:0000313" key="2">
    <source>
        <dbReference type="EMBL" id="GGQ06319.1"/>
    </source>
</evidence>
<organism evidence="2 3">
    <name type="scientific">Shewanella litoralis</name>
    <dbReference type="NCBI Taxonomy" id="2282700"/>
    <lineage>
        <taxon>Bacteria</taxon>
        <taxon>Pseudomonadati</taxon>
        <taxon>Pseudomonadota</taxon>
        <taxon>Gammaproteobacteria</taxon>
        <taxon>Alteromonadales</taxon>
        <taxon>Shewanellaceae</taxon>
        <taxon>Shewanella</taxon>
    </lineage>
</organism>
<proteinExistence type="predicted"/>
<protein>
    <submittedName>
        <fullName evidence="2">Uncharacterized protein</fullName>
    </submittedName>
</protein>
<sequence length="116" mass="12500">MEFNNVRKGISNAKFNEENSKILFGEVALISLFIGLGTQSWWWGGGVFISFLVALQIKPIAIFLMVVLSLAWGGIGYGIGTLFESTGAMVVLAGLGFFIGLGVHLSGLEWSQDISQ</sequence>
<keyword evidence="1" id="KW-0812">Transmembrane</keyword>
<keyword evidence="3" id="KW-1185">Reference proteome</keyword>
<comment type="caution">
    <text evidence="2">The sequence shown here is derived from an EMBL/GenBank/DDBJ whole genome shotgun (WGS) entry which is preliminary data.</text>
</comment>
<feature type="transmembrane region" description="Helical" evidence="1">
    <location>
        <begin position="87"/>
        <end position="107"/>
    </location>
</feature>
<dbReference type="Proteomes" id="UP000619118">
    <property type="component" value="Unassembled WGS sequence"/>
</dbReference>